<dbReference type="InterPro" id="IPR000999">
    <property type="entry name" value="RNase_III_dom"/>
</dbReference>
<dbReference type="Gene3D" id="3.30.160.20">
    <property type="match status" value="1"/>
</dbReference>
<comment type="subcellular location">
    <subcellularLocation>
        <location evidence="8">Cytoplasm</location>
    </subcellularLocation>
</comment>
<keyword evidence="8" id="KW-0963">Cytoplasm</keyword>
<evidence type="ECO:0000256" key="8">
    <source>
        <dbReference type="HAMAP-Rule" id="MF_00104"/>
    </source>
</evidence>
<dbReference type="GO" id="GO:0004525">
    <property type="term" value="F:ribonuclease III activity"/>
    <property type="evidence" value="ECO:0007669"/>
    <property type="project" value="UniProtKB-EC"/>
</dbReference>
<evidence type="ECO:0000256" key="6">
    <source>
        <dbReference type="ARBA" id="ARBA00022801"/>
    </source>
</evidence>
<protein>
    <recommendedName>
        <fullName evidence="8">Ribonuclease 3</fullName>
        <ecNumber evidence="8">3.1.26.3</ecNumber>
    </recommendedName>
    <alternativeName>
        <fullName evidence="8">Ribonuclease III</fullName>
        <shortName evidence="8">RNase III</shortName>
    </alternativeName>
</protein>
<dbReference type="SUPFAM" id="SSF69065">
    <property type="entry name" value="RNase III domain-like"/>
    <property type="match status" value="1"/>
</dbReference>
<dbReference type="PROSITE" id="PS50137">
    <property type="entry name" value="DS_RBD"/>
    <property type="match status" value="1"/>
</dbReference>
<evidence type="ECO:0000259" key="10">
    <source>
        <dbReference type="PROSITE" id="PS50137"/>
    </source>
</evidence>
<feature type="domain" description="RNase III" evidence="11">
    <location>
        <begin position="20"/>
        <end position="140"/>
    </location>
</feature>
<organism evidence="12 13">
    <name type="scientific">Micromonospora maritima</name>
    <dbReference type="NCBI Taxonomy" id="986711"/>
    <lineage>
        <taxon>Bacteria</taxon>
        <taxon>Bacillati</taxon>
        <taxon>Actinomycetota</taxon>
        <taxon>Actinomycetes</taxon>
        <taxon>Micromonosporales</taxon>
        <taxon>Micromonosporaceae</taxon>
        <taxon>Micromonospora</taxon>
    </lineage>
</organism>
<keyword evidence="5 8" id="KW-0255">Endonuclease</keyword>
<comment type="similarity">
    <text evidence="2">Belongs to the ribonuclease III family.</text>
</comment>
<gene>
    <name evidence="8 12" type="primary">rnc</name>
    <name evidence="12" type="ORF">ACIBP4_12935</name>
</gene>
<dbReference type="RefSeq" id="WP_396769091.1">
    <property type="nucleotide sequence ID" value="NZ_JBITLA010000004.1"/>
</dbReference>
<dbReference type="HAMAP" id="MF_00104">
    <property type="entry name" value="RNase_III"/>
    <property type="match status" value="1"/>
</dbReference>
<keyword evidence="4 8" id="KW-0540">Nuclease</keyword>
<keyword evidence="8" id="KW-0819">tRNA processing</keyword>
<feature type="binding site" evidence="8">
    <location>
        <position position="129"/>
    </location>
    <ligand>
        <name>Mg(2+)</name>
        <dbReference type="ChEBI" id="CHEBI:18420"/>
    </ligand>
</feature>
<feature type="active site" evidence="8">
    <location>
        <position position="54"/>
    </location>
</feature>
<evidence type="ECO:0000313" key="12">
    <source>
        <dbReference type="EMBL" id="MFI7263191.1"/>
    </source>
</evidence>
<feature type="domain" description="DRBM" evidence="10">
    <location>
        <begin position="167"/>
        <end position="235"/>
    </location>
</feature>
<evidence type="ECO:0000256" key="7">
    <source>
        <dbReference type="ARBA" id="ARBA00022884"/>
    </source>
</evidence>
<accession>A0ABW7ZM66</accession>
<keyword evidence="7 8" id="KW-0694">RNA-binding</keyword>
<feature type="compositionally biased region" description="Acidic residues" evidence="9">
    <location>
        <begin position="246"/>
        <end position="262"/>
    </location>
</feature>
<name>A0ABW7ZM66_9ACTN</name>
<keyword evidence="13" id="KW-1185">Reference proteome</keyword>
<feature type="region of interest" description="Disordered" evidence="9">
    <location>
        <begin position="213"/>
        <end position="270"/>
    </location>
</feature>
<keyword evidence="8" id="KW-0479">Metal-binding</keyword>
<keyword evidence="8" id="KW-0460">Magnesium</keyword>
<dbReference type="SMART" id="SM00535">
    <property type="entry name" value="RIBOc"/>
    <property type="match status" value="1"/>
</dbReference>
<dbReference type="Proteomes" id="UP001612812">
    <property type="component" value="Unassembled WGS sequence"/>
</dbReference>
<evidence type="ECO:0000256" key="1">
    <source>
        <dbReference type="ARBA" id="ARBA00000109"/>
    </source>
</evidence>
<dbReference type="PANTHER" id="PTHR11207">
    <property type="entry name" value="RIBONUCLEASE III"/>
    <property type="match status" value="1"/>
</dbReference>
<feature type="binding site" evidence="8">
    <location>
        <position position="50"/>
    </location>
    <ligand>
        <name>Mg(2+)</name>
        <dbReference type="ChEBI" id="CHEBI:18420"/>
    </ligand>
</feature>
<evidence type="ECO:0000256" key="2">
    <source>
        <dbReference type="ARBA" id="ARBA00010183"/>
    </source>
</evidence>
<dbReference type="NCBIfam" id="TIGR02191">
    <property type="entry name" value="RNaseIII"/>
    <property type="match status" value="1"/>
</dbReference>
<dbReference type="InterPro" id="IPR011907">
    <property type="entry name" value="RNase_III"/>
</dbReference>
<comment type="subunit">
    <text evidence="8">Homodimer.</text>
</comment>
<dbReference type="SUPFAM" id="SSF54768">
    <property type="entry name" value="dsRNA-binding domain-like"/>
    <property type="match status" value="1"/>
</dbReference>
<dbReference type="PANTHER" id="PTHR11207:SF0">
    <property type="entry name" value="RIBONUCLEASE 3"/>
    <property type="match status" value="1"/>
</dbReference>
<comment type="function">
    <text evidence="8">Digests double-stranded RNA. Involved in the processing of primary rRNA transcript to yield the immediate precursors to the large and small rRNAs (23S and 16S). Processes some mRNAs, and tRNAs when they are encoded in the rRNA operon. Processes pre-crRNA and tracrRNA of type II CRISPR loci if present in the organism.</text>
</comment>
<feature type="compositionally biased region" description="Basic and acidic residues" evidence="9">
    <location>
        <begin position="215"/>
        <end position="225"/>
    </location>
</feature>
<comment type="cofactor">
    <cofactor evidence="8">
        <name>Mg(2+)</name>
        <dbReference type="ChEBI" id="CHEBI:18420"/>
    </cofactor>
</comment>
<reference evidence="12 13" key="1">
    <citation type="submission" date="2024-10" db="EMBL/GenBank/DDBJ databases">
        <title>The Natural Products Discovery Center: Release of the First 8490 Sequenced Strains for Exploring Actinobacteria Biosynthetic Diversity.</title>
        <authorList>
            <person name="Kalkreuter E."/>
            <person name="Kautsar S.A."/>
            <person name="Yang D."/>
            <person name="Bader C.D."/>
            <person name="Teijaro C.N."/>
            <person name="Fluegel L."/>
            <person name="Davis C.M."/>
            <person name="Simpson J.R."/>
            <person name="Lauterbach L."/>
            <person name="Steele A.D."/>
            <person name="Gui C."/>
            <person name="Meng S."/>
            <person name="Li G."/>
            <person name="Viehrig K."/>
            <person name="Ye F."/>
            <person name="Su P."/>
            <person name="Kiefer A.F."/>
            <person name="Nichols A."/>
            <person name="Cepeda A.J."/>
            <person name="Yan W."/>
            <person name="Fan B."/>
            <person name="Jiang Y."/>
            <person name="Adhikari A."/>
            <person name="Zheng C.-J."/>
            <person name="Schuster L."/>
            <person name="Cowan T.M."/>
            <person name="Smanski M.J."/>
            <person name="Chevrette M.G."/>
            <person name="De Carvalho L.P.S."/>
            <person name="Shen B."/>
        </authorList>
    </citation>
    <scope>NUCLEOTIDE SEQUENCE [LARGE SCALE GENOMIC DNA]</scope>
    <source>
        <strain evidence="12 13">NPDC049845</strain>
    </source>
</reference>
<dbReference type="CDD" id="cd10845">
    <property type="entry name" value="DSRM_RNAse_III_family"/>
    <property type="match status" value="1"/>
</dbReference>
<dbReference type="Pfam" id="PF00035">
    <property type="entry name" value="dsrm"/>
    <property type="match status" value="1"/>
</dbReference>
<comment type="catalytic activity">
    <reaction evidence="1 8">
        <text>Endonucleolytic cleavage to 5'-phosphomonoester.</text>
        <dbReference type="EC" id="3.1.26.3"/>
    </reaction>
</comment>
<sequence length="270" mass="28570">MTNDKRRRAPVGHLETAFGVSLDRELLERALTHRSYAYENGGLPTNERLEFLGDSVLGVVITTALFHNHPDLPEGQLAKLRASVVNMRALADVARGLGPDGLGAYLLLGKGEEATGGRDKASILADTLEALLGAIYLQYGLDTAAIVIHRLFDPLMAESAGRGAALDWKTSLQELTAALGLGVPEYRIEGTGPDHLKTFTAWVVVAGNRYGGAEGRSKKEAEQRAAESAWRTLTEQAEARAAAEAEAADPADAEAEATDPADAEAGAGRA</sequence>
<dbReference type="EMBL" id="JBITLE010000004">
    <property type="protein sequence ID" value="MFI7263191.1"/>
    <property type="molecule type" value="Genomic_DNA"/>
</dbReference>
<keyword evidence="6 8" id="KW-0378">Hydrolase</keyword>
<dbReference type="EC" id="3.1.26.3" evidence="8"/>
<comment type="caution">
    <text evidence="12">The sequence shown here is derived from an EMBL/GenBank/DDBJ whole genome shotgun (WGS) entry which is preliminary data.</text>
</comment>
<evidence type="ECO:0000256" key="4">
    <source>
        <dbReference type="ARBA" id="ARBA00022722"/>
    </source>
</evidence>
<evidence type="ECO:0000256" key="5">
    <source>
        <dbReference type="ARBA" id="ARBA00022759"/>
    </source>
</evidence>
<dbReference type="Pfam" id="PF14622">
    <property type="entry name" value="Ribonucleas_3_3"/>
    <property type="match status" value="1"/>
</dbReference>
<proteinExistence type="inferred from homology"/>
<evidence type="ECO:0000256" key="9">
    <source>
        <dbReference type="SAM" id="MobiDB-lite"/>
    </source>
</evidence>
<feature type="active site" evidence="8">
    <location>
        <position position="129"/>
    </location>
</feature>
<dbReference type="CDD" id="cd00593">
    <property type="entry name" value="RIBOc"/>
    <property type="match status" value="1"/>
</dbReference>
<dbReference type="PROSITE" id="PS00517">
    <property type="entry name" value="RNASE_3_1"/>
    <property type="match status" value="1"/>
</dbReference>
<evidence type="ECO:0000259" key="11">
    <source>
        <dbReference type="PROSITE" id="PS50142"/>
    </source>
</evidence>
<evidence type="ECO:0000313" key="13">
    <source>
        <dbReference type="Proteomes" id="UP001612812"/>
    </source>
</evidence>
<dbReference type="PROSITE" id="PS50142">
    <property type="entry name" value="RNASE_3_2"/>
    <property type="match status" value="1"/>
</dbReference>
<keyword evidence="8" id="KW-0699">rRNA-binding</keyword>
<dbReference type="InterPro" id="IPR036389">
    <property type="entry name" value="RNase_III_sf"/>
</dbReference>
<dbReference type="SMART" id="SM00358">
    <property type="entry name" value="DSRM"/>
    <property type="match status" value="1"/>
</dbReference>
<keyword evidence="8" id="KW-0698">rRNA processing</keyword>
<keyword evidence="3 8" id="KW-0507">mRNA processing</keyword>
<feature type="binding site" evidence="8">
    <location>
        <position position="126"/>
    </location>
    <ligand>
        <name>Mg(2+)</name>
        <dbReference type="ChEBI" id="CHEBI:18420"/>
    </ligand>
</feature>
<dbReference type="Gene3D" id="1.10.1520.10">
    <property type="entry name" value="Ribonuclease III domain"/>
    <property type="match status" value="1"/>
</dbReference>
<dbReference type="InterPro" id="IPR014720">
    <property type="entry name" value="dsRBD_dom"/>
</dbReference>
<evidence type="ECO:0000256" key="3">
    <source>
        <dbReference type="ARBA" id="ARBA00022664"/>
    </source>
</evidence>